<accession>A0A6G7VHA2</accession>
<keyword evidence="1" id="KW-0808">Transferase</keyword>
<dbReference type="GO" id="GO:0009399">
    <property type="term" value="P:nitrogen fixation"/>
    <property type="evidence" value="ECO:0007669"/>
    <property type="project" value="InterPro"/>
</dbReference>
<organism evidence="1 2">
    <name type="scientific">Caldichromatium japonicum</name>
    <dbReference type="NCBI Taxonomy" id="2699430"/>
    <lineage>
        <taxon>Bacteria</taxon>
        <taxon>Pseudomonadati</taxon>
        <taxon>Pseudomonadota</taxon>
        <taxon>Gammaproteobacteria</taxon>
        <taxon>Chromatiales</taxon>
        <taxon>Chromatiaceae</taxon>
        <taxon>Caldichromatium</taxon>
    </lineage>
</organism>
<evidence type="ECO:0000313" key="2">
    <source>
        <dbReference type="Proteomes" id="UP000502699"/>
    </source>
</evidence>
<dbReference type="Pfam" id="PF07357">
    <property type="entry name" value="DRAT"/>
    <property type="match status" value="1"/>
</dbReference>
<gene>
    <name evidence="1" type="ORF">GWK36_11820</name>
</gene>
<dbReference type="InterPro" id="IPR009953">
    <property type="entry name" value="DRA_trans"/>
</dbReference>
<dbReference type="EMBL" id="CP048029">
    <property type="protein sequence ID" value="QIK39228.1"/>
    <property type="molecule type" value="Genomic_DNA"/>
</dbReference>
<sequence length="286" mass="32347">MFEPADDEVFLCRHPNKTEPSLPSWARLPINRCNLPAVILGSVTFQHHPTSLILDGVTELHDDLFALLDGIDDAAERATLFCDYLAVHFCFDRLEEAGFDAHTGKRAKADWRRLLRGWSFDADGREGAVLKGWVESRFGLLPRFHGAPLRDFDGPAWRRYEQMRAAGLYGTNALEAQLDLVYTWCQYEFRRRHPGQTHMTLHRGVNRFTEHEVLDDAGRQPTVLLNNLVSFTSSRERAGEFGDFILTARVPVAKIFFHCDLLPGVLQGEGEHLVIGGAYEVTLATL</sequence>
<dbReference type="Proteomes" id="UP000502699">
    <property type="component" value="Chromosome"/>
</dbReference>
<dbReference type="AlphaFoldDB" id="A0A6G7VHA2"/>
<keyword evidence="2" id="KW-1185">Reference proteome</keyword>
<protein>
    <submittedName>
        <fullName evidence="1">NAD(+)--dinitrogen-reductase ADP-D-ribosyltransferase</fullName>
    </submittedName>
</protein>
<name>A0A6G7VHA2_9GAMM</name>
<reference evidence="2" key="1">
    <citation type="submission" date="2020-01" db="EMBL/GenBank/DDBJ databases">
        <title>Caldichromatium gen. nov., sp. nov., a thermophilic purple sulfur bacterium member of the family Chromatiaceae isolated from Nakabusa hot spring, Japan.</title>
        <authorList>
            <person name="Saini M.K."/>
            <person name="Hanada S."/>
            <person name="Tank M."/>
        </authorList>
    </citation>
    <scope>NUCLEOTIDE SEQUENCE [LARGE SCALE GENOMIC DNA]</scope>
    <source>
        <strain evidence="2">No.7</strain>
    </source>
</reference>
<dbReference type="KEGG" id="cjap:GWK36_11820"/>
<evidence type="ECO:0000313" key="1">
    <source>
        <dbReference type="EMBL" id="QIK39228.1"/>
    </source>
</evidence>
<proteinExistence type="predicted"/>
<dbReference type="GO" id="GO:0030701">
    <property type="term" value="F:NAD+-dinitrogen-reductase ADP-D-ribosyltransferase activity"/>
    <property type="evidence" value="ECO:0007669"/>
    <property type="project" value="InterPro"/>
</dbReference>